<evidence type="ECO:0000256" key="18">
    <source>
        <dbReference type="SAM" id="Coils"/>
    </source>
</evidence>
<evidence type="ECO:0000256" key="4">
    <source>
        <dbReference type="ARBA" id="ARBA00022448"/>
    </source>
</evidence>
<evidence type="ECO:0000256" key="16">
    <source>
        <dbReference type="ARBA" id="ARBA00051523"/>
    </source>
</evidence>
<dbReference type="GO" id="GO:0016324">
    <property type="term" value="C:apical plasma membrane"/>
    <property type="evidence" value="ECO:0007669"/>
    <property type="project" value="UniProtKB-SubCell"/>
</dbReference>
<evidence type="ECO:0000256" key="3">
    <source>
        <dbReference type="ARBA" id="ARBA00017873"/>
    </source>
</evidence>
<feature type="domain" description="STAS" evidence="21">
    <location>
        <begin position="510"/>
        <end position="668"/>
    </location>
</feature>
<evidence type="ECO:0000313" key="22">
    <source>
        <dbReference type="EMBL" id="CDQ60278.1"/>
    </source>
</evidence>
<evidence type="ECO:0000256" key="12">
    <source>
        <dbReference type="ARBA" id="ARBA00036469"/>
    </source>
</evidence>
<evidence type="ECO:0000256" key="8">
    <source>
        <dbReference type="ARBA" id="ARBA00022989"/>
    </source>
</evidence>
<feature type="region of interest" description="Disordered" evidence="19">
    <location>
        <begin position="1133"/>
        <end position="1156"/>
    </location>
</feature>
<dbReference type="InterPro" id="IPR002645">
    <property type="entry name" value="STAS_dom"/>
</dbReference>
<comment type="catalytic activity">
    <reaction evidence="17">
        <text>oxalate(out) + 2 chloride(in) = oxalate(in) + 2 chloride(out)</text>
        <dbReference type="Rhea" id="RHEA:75095"/>
        <dbReference type="ChEBI" id="CHEBI:17996"/>
        <dbReference type="ChEBI" id="CHEBI:30623"/>
    </reaction>
</comment>
<dbReference type="Gene3D" id="1.20.58.1520">
    <property type="match status" value="1"/>
</dbReference>
<comment type="catalytic activity">
    <reaction evidence="12">
        <text>bromide(in) + chloride(out) = bromide(out) + chloride(in)</text>
        <dbReference type="Rhea" id="RHEA:75335"/>
        <dbReference type="ChEBI" id="CHEBI:15858"/>
        <dbReference type="ChEBI" id="CHEBI:17996"/>
    </reaction>
</comment>
<comment type="catalytic activity">
    <reaction evidence="14">
        <text>sulfate(out) + 2 chloride(in) = sulfate(in) + 2 chloride(out)</text>
        <dbReference type="Rhea" id="RHEA:75091"/>
        <dbReference type="ChEBI" id="CHEBI:16189"/>
        <dbReference type="ChEBI" id="CHEBI:17996"/>
    </reaction>
</comment>
<evidence type="ECO:0000256" key="1">
    <source>
        <dbReference type="ARBA" id="ARBA00004424"/>
    </source>
</evidence>
<evidence type="ECO:0000256" key="14">
    <source>
        <dbReference type="ARBA" id="ARBA00050413"/>
    </source>
</evidence>
<comment type="catalytic activity">
    <reaction evidence="13">
        <text>oxalate(in) + sulfate(out) = oxalate(out) + sulfate(in)</text>
        <dbReference type="Rhea" id="RHEA:72275"/>
        <dbReference type="ChEBI" id="CHEBI:16189"/>
        <dbReference type="ChEBI" id="CHEBI:30623"/>
    </reaction>
</comment>
<sequence>MEEAKVTEVPHLERRVRQRKEPMTVLKTKLSRSLSCSVPRVKNTLTGFFPVVLWLPKYKLKEYIWGDLMSGLIIGIILVPQAIAYCLLAGVDPIYGLYTSFFANIIYFFMGTSRHVSVGIFSLMSLMVGQVVDREVYMAGSAVNLTIGAFGMECGKECYAISIAAALTFLAGIYQVLMAVFRLGFVSVYLSAPMLDGFATGASFTILTVQAKYLLGLKIPRHQGYGTVVVTWINIFSNIQNTNYCDLITSVICISVLVLGKELQDRYKDRLKIPLPTELVVVAGATLVSHFVDFHGRYDSSVSGAIPTGFIPPKVPSFGLMPRVAFDAIPLAVISFAFTVSLSEMFAKKNGYTVRPNQEMLAIGFCNIIPSFFHCFTTSAALAKTMVKDSTGCQTQVSSIVSAFVVLLVLLFFAPFFYSLQKCVLACIIIVSLRGALRKFRDVPSKWRVSKMDAVVWMVTMGASALISVEMGLVVGVVFSILCIIVQTQKPKVSLLGQVHDTVYYEDLEEYENLMSLPKVKIFRFQAPLYYANKDFFLKSLYKAVGVEPFLEMTRRMEAEKKSEKMAAKEVGRDDKTNGEVNVGLVSRELDFHTIILDCSAMPFVDSTGMQTFKGIIKDYKEVGVTVLLASCNTTVIDSLRQGSFFGKADKDMERLAFYTVHTAVQFANDRATSAFIGDTLPAYVTKFDCLVTHLCSEALAFSLVTGINHAMARLVDIWDSMGIMEEQRVERMETVKKHIEGLLNDMITEEEALRHRIRANIITFQKQLDTLCLEMSMDPYKMEEGLTVLQIEKNLRLRVEVLTKEKGERLKELHRLQQQDKELCVELCVTPYYIPTGSMPSRTQLQELREHIQTLSEEKKSRAKVFSGLREDIRKLMEEMGHEPETSLEKESVGHDEDIFLLTHENIKALKLLLSQMEVKKESLTNTLAELKERSMCLWNRLDALEQNCSVFQESVQGTLSDQITQWQGEVDRLTDLQKTRLGDVIEKVRQELVTFWDKCNLGREQREPFNAHFCDSNFTEELLALHDAALLKVKNYYDQVKPLLEALQRWEKYWALFQDFEKKANDPNRFSNRGGALLKEAKEKVKVQKMLPKLEEELKKGVEAWEKDQGSAFLVQGRRVMTYISSQWEEYKQQRDKEKSERAAVSPAPPNSHP</sequence>
<dbReference type="PROSITE" id="PS01130">
    <property type="entry name" value="SLC26A"/>
    <property type="match status" value="1"/>
</dbReference>
<feature type="transmembrane region" description="Helical" evidence="20">
    <location>
        <begin position="454"/>
        <end position="482"/>
    </location>
</feature>
<comment type="catalytic activity">
    <reaction evidence="16">
        <text>nitrate(in) + chloride(out) = nitrate(out) + chloride(in)</text>
        <dbReference type="Rhea" id="RHEA:75339"/>
        <dbReference type="ChEBI" id="CHEBI:17632"/>
        <dbReference type="ChEBI" id="CHEBI:17996"/>
    </reaction>
</comment>
<dbReference type="STRING" id="8022.A0A060VZ41"/>
<dbReference type="PANTHER" id="PTHR11814">
    <property type="entry name" value="SULFATE TRANSPORTER"/>
    <property type="match status" value="1"/>
</dbReference>
<feature type="transmembrane region" description="Helical" evidence="20">
    <location>
        <begin position="273"/>
        <end position="292"/>
    </location>
</feature>
<evidence type="ECO:0000259" key="21">
    <source>
        <dbReference type="PROSITE" id="PS50801"/>
    </source>
</evidence>
<dbReference type="InterPro" id="IPR001902">
    <property type="entry name" value="SLC26A/SulP_fam"/>
</dbReference>
<keyword evidence="9 20" id="KW-0472">Membrane</keyword>
<dbReference type="InterPro" id="IPR011547">
    <property type="entry name" value="SLC26A/SulP_dom"/>
</dbReference>
<dbReference type="Pfam" id="PF01740">
    <property type="entry name" value="STAS"/>
    <property type="match status" value="1"/>
</dbReference>
<keyword evidence="4" id="KW-0813">Transport</keyword>
<proteinExistence type="inferred from homology"/>
<feature type="transmembrane region" description="Helical" evidence="20">
    <location>
        <begin position="359"/>
        <end position="383"/>
    </location>
</feature>
<evidence type="ECO:0000256" key="6">
    <source>
        <dbReference type="ARBA" id="ARBA00022553"/>
    </source>
</evidence>
<feature type="coiled-coil region" evidence="18">
    <location>
        <begin position="908"/>
        <end position="935"/>
    </location>
</feature>
<dbReference type="Gene3D" id="3.30.750.24">
    <property type="entry name" value="STAS domain"/>
    <property type="match status" value="1"/>
</dbReference>
<dbReference type="PaxDb" id="8022-A0A060VZ41"/>
<evidence type="ECO:0000256" key="5">
    <source>
        <dbReference type="ARBA" id="ARBA00022475"/>
    </source>
</evidence>
<keyword evidence="18" id="KW-0175">Coiled coil</keyword>
<feature type="transmembrane region" description="Helical" evidence="20">
    <location>
        <begin position="328"/>
        <end position="347"/>
    </location>
</feature>
<dbReference type="EMBL" id="FR904345">
    <property type="protein sequence ID" value="CDQ60278.1"/>
    <property type="molecule type" value="Genomic_DNA"/>
</dbReference>
<dbReference type="Proteomes" id="UP000193380">
    <property type="component" value="Unassembled WGS sequence"/>
</dbReference>
<feature type="transmembrane region" description="Helical" evidence="20">
    <location>
        <begin position="159"/>
        <end position="185"/>
    </location>
</feature>
<feature type="transmembrane region" description="Helical" evidence="20">
    <location>
        <begin position="63"/>
        <end position="88"/>
    </location>
</feature>
<evidence type="ECO:0000256" key="10">
    <source>
        <dbReference type="ARBA" id="ARBA00023180"/>
    </source>
</evidence>
<dbReference type="FunFam" id="3.30.750.24:FF:000015">
    <property type="entry name" value="Sulfate transporter"/>
    <property type="match status" value="1"/>
</dbReference>
<evidence type="ECO:0000256" key="7">
    <source>
        <dbReference type="ARBA" id="ARBA00022692"/>
    </source>
</evidence>
<dbReference type="Pfam" id="PF03999">
    <property type="entry name" value="MAP65_ASE1"/>
    <property type="match status" value="1"/>
</dbReference>
<evidence type="ECO:0000256" key="11">
    <source>
        <dbReference type="ARBA" id="ARBA00030135"/>
    </source>
</evidence>
<evidence type="ECO:0000256" key="9">
    <source>
        <dbReference type="ARBA" id="ARBA00023136"/>
    </source>
</evidence>
<dbReference type="SUPFAM" id="SSF52091">
    <property type="entry name" value="SpoIIaa-like"/>
    <property type="match status" value="1"/>
</dbReference>
<dbReference type="NCBIfam" id="TIGR00815">
    <property type="entry name" value="sulP"/>
    <property type="match status" value="1"/>
</dbReference>
<keyword evidence="5" id="KW-1003">Cell membrane</keyword>
<gene>
    <name evidence="22" type="ORF">GSONMT00081518001</name>
</gene>
<reference evidence="22" key="1">
    <citation type="journal article" date="2014" name="Nat. Commun.">
        <title>The rainbow trout genome provides novel insights into evolution after whole-genome duplication in vertebrates.</title>
        <authorList>
            <person name="Berthelot C."/>
            <person name="Brunet F."/>
            <person name="Chalopin D."/>
            <person name="Juanchich A."/>
            <person name="Bernard M."/>
            <person name="Noel B."/>
            <person name="Bento P."/>
            <person name="Da Silva C."/>
            <person name="Labadie K."/>
            <person name="Alberti A."/>
            <person name="Aury J.M."/>
            <person name="Louis A."/>
            <person name="Dehais P."/>
            <person name="Bardou P."/>
            <person name="Montfort J."/>
            <person name="Klopp C."/>
            <person name="Cabau C."/>
            <person name="Gaspin C."/>
            <person name="Thorgaard G.H."/>
            <person name="Boussaha M."/>
            <person name="Quillet E."/>
            <person name="Guyomard R."/>
            <person name="Galiana D."/>
            <person name="Bobe J."/>
            <person name="Volff J.N."/>
            <person name="Genet C."/>
            <person name="Wincker P."/>
            <person name="Jaillon O."/>
            <person name="Roest Crollius H."/>
            <person name="Guiguen Y."/>
        </authorList>
    </citation>
    <scope>NUCLEOTIDE SEQUENCE [LARGE SCALE GENOMIC DNA]</scope>
</reference>
<evidence type="ECO:0000256" key="2">
    <source>
        <dbReference type="ARBA" id="ARBA00008692"/>
    </source>
</evidence>
<keyword evidence="8 20" id="KW-1133">Transmembrane helix</keyword>
<dbReference type="GO" id="GO:0008271">
    <property type="term" value="F:secondary active sulfate transmembrane transporter activity"/>
    <property type="evidence" value="ECO:0007669"/>
    <property type="project" value="InterPro"/>
</dbReference>
<dbReference type="InterPro" id="IPR036513">
    <property type="entry name" value="STAS_dom_sf"/>
</dbReference>
<protein>
    <recommendedName>
        <fullName evidence="3">Sulfate transporter</fullName>
    </recommendedName>
    <alternativeName>
        <fullName evidence="11">Solute carrier family 26 member 2</fullName>
    </alternativeName>
</protein>
<name>A0A060VZ41_ONCMY</name>
<evidence type="ECO:0000256" key="19">
    <source>
        <dbReference type="SAM" id="MobiDB-lite"/>
    </source>
</evidence>
<feature type="compositionally biased region" description="Basic and acidic residues" evidence="19">
    <location>
        <begin position="1133"/>
        <end position="1144"/>
    </location>
</feature>
<reference evidence="22" key="2">
    <citation type="submission" date="2014-03" db="EMBL/GenBank/DDBJ databases">
        <authorList>
            <person name="Genoscope - CEA"/>
        </authorList>
    </citation>
    <scope>NUCLEOTIDE SEQUENCE</scope>
</reference>
<accession>A0A060VZ41</accession>
<evidence type="ECO:0000256" key="20">
    <source>
        <dbReference type="SAM" id="Phobius"/>
    </source>
</evidence>
<evidence type="ECO:0000256" key="15">
    <source>
        <dbReference type="ARBA" id="ARBA00051018"/>
    </source>
</evidence>
<dbReference type="CDD" id="cd07042">
    <property type="entry name" value="STAS_SulP_like_sulfate_transporter"/>
    <property type="match status" value="1"/>
</dbReference>
<dbReference type="AlphaFoldDB" id="A0A060VZ41"/>
<organism evidence="22 23">
    <name type="scientific">Oncorhynchus mykiss</name>
    <name type="common">Rainbow trout</name>
    <name type="synonym">Salmo gairdneri</name>
    <dbReference type="NCBI Taxonomy" id="8022"/>
    <lineage>
        <taxon>Eukaryota</taxon>
        <taxon>Metazoa</taxon>
        <taxon>Chordata</taxon>
        <taxon>Craniata</taxon>
        <taxon>Vertebrata</taxon>
        <taxon>Euteleostomi</taxon>
        <taxon>Actinopterygii</taxon>
        <taxon>Neopterygii</taxon>
        <taxon>Teleostei</taxon>
        <taxon>Protacanthopterygii</taxon>
        <taxon>Salmoniformes</taxon>
        <taxon>Salmonidae</taxon>
        <taxon>Salmoninae</taxon>
        <taxon>Oncorhynchus</taxon>
    </lineage>
</organism>
<keyword evidence="7 20" id="KW-0812">Transmembrane</keyword>
<dbReference type="InterPro" id="IPR018045">
    <property type="entry name" value="S04_transporter_CS"/>
</dbReference>
<evidence type="ECO:0000256" key="13">
    <source>
        <dbReference type="ARBA" id="ARBA00036514"/>
    </source>
</evidence>
<evidence type="ECO:0000313" key="23">
    <source>
        <dbReference type="Proteomes" id="UP000193380"/>
    </source>
</evidence>
<comment type="subcellular location">
    <subcellularLocation>
        <location evidence="1">Apical cell membrane</location>
        <topology evidence="1">Multi-pass membrane protein</topology>
    </subcellularLocation>
</comment>
<dbReference type="Pfam" id="PF00916">
    <property type="entry name" value="Sulfate_transp"/>
    <property type="match status" value="1"/>
</dbReference>
<comment type="catalytic activity">
    <reaction evidence="15">
        <text>iodide(in) + chloride(out) = iodide(out) + chloride(in)</text>
        <dbReference type="Rhea" id="RHEA:72379"/>
        <dbReference type="ChEBI" id="CHEBI:16382"/>
        <dbReference type="ChEBI" id="CHEBI:17996"/>
    </reaction>
</comment>
<feature type="transmembrane region" description="Helical" evidence="20">
    <location>
        <begin position="403"/>
        <end position="433"/>
    </location>
</feature>
<dbReference type="PROSITE" id="PS50801">
    <property type="entry name" value="STAS"/>
    <property type="match status" value="1"/>
</dbReference>
<evidence type="ECO:0000256" key="17">
    <source>
        <dbReference type="ARBA" id="ARBA00051868"/>
    </source>
</evidence>
<keyword evidence="10" id="KW-0325">Glycoprotein</keyword>
<feature type="transmembrane region" description="Helical" evidence="20">
    <location>
        <begin position="197"/>
        <end position="215"/>
    </location>
</feature>
<comment type="similarity">
    <text evidence="2">Belongs to the SLC26A/SulP transporter (TC 2.A.53) family.</text>
</comment>
<keyword evidence="6" id="KW-0597">Phosphoprotein</keyword>